<organism evidence="3 4">
    <name type="scientific">Catellatospora chokoriensis</name>
    <dbReference type="NCBI Taxonomy" id="310353"/>
    <lineage>
        <taxon>Bacteria</taxon>
        <taxon>Bacillati</taxon>
        <taxon>Actinomycetota</taxon>
        <taxon>Actinomycetes</taxon>
        <taxon>Micromonosporales</taxon>
        <taxon>Micromonosporaceae</taxon>
        <taxon>Catellatospora</taxon>
    </lineage>
</organism>
<dbReference type="EMBL" id="BONG01000083">
    <property type="protein sequence ID" value="GIF94135.1"/>
    <property type="molecule type" value="Genomic_DNA"/>
</dbReference>
<feature type="region of interest" description="Disordered" evidence="1">
    <location>
        <begin position="31"/>
        <end position="51"/>
    </location>
</feature>
<feature type="chain" id="PRO_5038689044" description="IPT/TIG domain-containing protein" evidence="2">
    <location>
        <begin position="25"/>
        <end position="331"/>
    </location>
</feature>
<comment type="caution">
    <text evidence="3">The sequence shown here is derived from an EMBL/GenBank/DDBJ whole genome shotgun (WGS) entry which is preliminary data.</text>
</comment>
<keyword evidence="2" id="KW-0732">Signal</keyword>
<sequence length="331" mass="34002">MMIRRFCVPLAIAMLLAASGCTDTDPGAPAAPAGTGAAMPTAAATPARQGVAPTRKRNIIAWLRRLGLGTPRGPQSDLTEAYDLLGQRKCADVIPLTENMEPATGRLFAGAAQACLAAFDGRTELWPSAESALEQAGGPDSVHCLNVPVYDLLDQLVKAHRADPKATFEVGEAGPGGEPPCPTITRLQPDHGLSGDKVTIVGDNLDKVHSVFVEFNGEVNDSALFERNAGPDGLQPVAGGLQFIMPPAPESATAACVRVQAEVSWSTDEELFTLDRPGPSASSSVGPPPSPSASASQPAVSPAPPDTGESPAAGGAGRSRIGSHRAPCPAR</sequence>
<evidence type="ECO:0008006" key="5">
    <source>
        <dbReference type="Google" id="ProtNLM"/>
    </source>
</evidence>
<accession>A0A8J3NVJ5</accession>
<dbReference type="Gene3D" id="2.60.40.10">
    <property type="entry name" value="Immunoglobulins"/>
    <property type="match status" value="1"/>
</dbReference>
<dbReference type="Proteomes" id="UP000619293">
    <property type="component" value="Unassembled WGS sequence"/>
</dbReference>
<evidence type="ECO:0000313" key="4">
    <source>
        <dbReference type="Proteomes" id="UP000619293"/>
    </source>
</evidence>
<dbReference type="GO" id="GO:0005975">
    <property type="term" value="P:carbohydrate metabolic process"/>
    <property type="evidence" value="ECO:0007669"/>
    <property type="project" value="UniProtKB-ARBA"/>
</dbReference>
<dbReference type="CDD" id="cd00102">
    <property type="entry name" value="IPT"/>
    <property type="match status" value="1"/>
</dbReference>
<keyword evidence="4" id="KW-1185">Reference proteome</keyword>
<feature type="compositionally biased region" description="Low complexity" evidence="1">
    <location>
        <begin position="31"/>
        <end position="47"/>
    </location>
</feature>
<evidence type="ECO:0000313" key="3">
    <source>
        <dbReference type="EMBL" id="GIF94135.1"/>
    </source>
</evidence>
<evidence type="ECO:0000256" key="1">
    <source>
        <dbReference type="SAM" id="MobiDB-lite"/>
    </source>
</evidence>
<dbReference type="PROSITE" id="PS51257">
    <property type="entry name" value="PROKAR_LIPOPROTEIN"/>
    <property type="match status" value="1"/>
</dbReference>
<reference evidence="3 4" key="1">
    <citation type="submission" date="2021-01" db="EMBL/GenBank/DDBJ databases">
        <title>Whole genome shotgun sequence of Catellatospora chokoriensis NBRC 107358.</title>
        <authorList>
            <person name="Komaki H."/>
            <person name="Tamura T."/>
        </authorList>
    </citation>
    <scope>NUCLEOTIDE SEQUENCE [LARGE SCALE GENOMIC DNA]</scope>
    <source>
        <strain evidence="3 4">NBRC 107358</strain>
    </source>
</reference>
<dbReference type="RefSeq" id="WP_191843477.1">
    <property type="nucleotide sequence ID" value="NZ_BAAALB010000055.1"/>
</dbReference>
<dbReference type="InterPro" id="IPR013783">
    <property type="entry name" value="Ig-like_fold"/>
</dbReference>
<gene>
    <name evidence="3" type="ORF">Cch02nite_75790</name>
</gene>
<evidence type="ECO:0000256" key="2">
    <source>
        <dbReference type="SAM" id="SignalP"/>
    </source>
</evidence>
<feature type="region of interest" description="Disordered" evidence="1">
    <location>
        <begin position="272"/>
        <end position="331"/>
    </location>
</feature>
<protein>
    <recommendedName>
        <fullName evidence="5">IPT/TIG domain-containing protein</fullName>
    </recommendedName>
</protein>
<proteinExistence type="predicted"/>
<feature type="signal peptide" evidence="2">
    <location>
        <begin position="1"/>
        <end position="24"/>
    </location>
</feature>
<name>A0A8J3NVJ5_9ACTN</name>
<dbReference type="AlphaFoldDB" id="A0A8J3NVJ5"/>
<feature type="compositionally biased region" description="Low complexity" evidence="1">
    <location>
        <begin position="310"/>
        <end position="331"/>
    </location>
</feature>